<sequence length="113" mass="12240">MRGRTGFFRISSIAGQATALCPSVSESANSSSRAGKPAEGPGSLSTSSAYAQPEGPRRPRQLSLSEPPKPRREYTARQVSASCLSLSGHRALFWQAEWTLLMERYAQLKVRAG</sequence>
<dbReference type="EMBL" id="KV722621">
    <property type="protein sequence ID" value="OCH84937.1"/>
    <property type="molecule type" value="Genomic_DNA"/>
</dbReference>
<dbReference type="AlphaFoldDB" id="A0A8E2AQM7"/>
<name>A0A8E2AQM7_9APHY</name>
<evidence type="ECO:0000313" key="2">
    <source>
        <dbReference type="EMBL" id="OCH84937.1"/>
    </source>
</evidence>
<proteinExistence type="predicted"/>
<evidence type="ECO:0000256" key="1">
    <source>
        <dbReference type="SAM" id="MobiDB-lite"/>
    </source>
</evidence>
<protein>
    <submittedName>
        <fullName evidence="2">Uncharacterized protein</fullName>
    </submittedName>
</protein>
<reference evidence="2 3" key="1">
    <citation type="submission" date="2016-07" db="EMBL/GenBank/DDBJ databases">
        <title>Draft genome of the white-rot fungus Obba rivulosa 3A-2.</title>
        <authorList>
            <consortium name="DOE Joint Genome Institute"/>
            <person name="Miettinen O."/>
            <person name="Riley R."/>
            <person name="Acob R."/>
            <person name="Barry K."/>
            <person name="Cullen D."/>
            <person name="De Vries R."/>
            <person name="Hainaut M."/>
            <person name="Hatakka A."/>
            <person name="Henrissat B."/>
            <person name="Hilden K."/>
            <person name="Kuo R."/>
            <person name="Labutti K."/>
            <person name="Lipzen A."/>
            <person name="Makela M.R."/>
            <person name="Sandor L."/>
            <person name="Spatafora J.W."/>
            <person name="Grigoriev I.V."/>
            <person name="Hibbett D.S."/>
        </authorList>
    </citation>
    <scope>NUCLEOTIDE SEQUENCE [LARGE SCALE GENOMIC DNA]</scope>
    <source>
        <strain evidence="2 3">3A-2</strain>
    </source>
</reference>
<gene>
    <name evidence="2" type="ORF">OBBRIDRAFT_798664</name>
</gene>
<feature type="region of interest" description="Disordered" evidence="1">
    <location>
        <begin position="24"/>
        <end position="78"/>
    </location>
</feature>
<keyword evidence="3" id="KW-1185">Reference proteome</keyword>
<evidence type="ECO:0000313" key="3">
    <source>
        <dbReference type="Proteomes" id="UP000250043"/>
    </source>
</evidence>
<dbReference type="Proteomes" id="UP000250043">
    <property type="component" value="Unassembled WGS sequence"/>
</dbReference>
<accession>A0A8E2AQM7</accession>
<organism evidence="2 3">
    <name type="scientific">Obba rivulosa</name>
    <dbReference type="NCBI Taxonomy" id="1052685"/>
    <lineage>
        <taxon>Eukaryota</taxon>
        <taxon>Fungi</taxon>
        <taxon>Dikarya</taxon>
        <taxon>Basidiomycota</taxon>
        <taxon>Agaricomycotina</taxon>
        <taxon>Agaricomycetes</taxon>
        <taxon>Polyporales</taxon>
        <taxon>Gelatoporiaceae</taxon>
        <taxon>Obba</taxon>
    </lineage>
</organism>